<accession>A0A5C3E2M9</accession>
<dbReference type="Gene3D" id="3.30.2140.20">
    <property type="match status" value="1"/>
</dbReference>
<proteinExistence type="inferred from homology"/>
<gene>
    <name evidence="2" type="ORF">UTRI_01735_B</name>
</gene>
<evidence type="ECO:0000313" key="3">
    <source>
        <dbReference type="Proteomes" id="UP000324022"/>
    </source>
</evidence>
<dbReference type="Proteomes" id="UP000324022">
    <property type="component" value="Unassembled WGS sequence"/>
</dbReference>
<keyword evidence="3" id="KW-1185">Reference proteome</keyword>
<name>A0A5C3E2M9_9BASI</name>
<dbReference type="PANTHER" id="PTHR11786:SF0">
    <property type="entry name" value="ARYLAMINE N-ACETYLTRANSFERASE 4-RELATED"/>
    <property type="match status" value="1"/>
</dbReference>
<organism evidence="2 3">
    <name type="scientific">Ustilago trichophora</name>
    <dbReference type="NCBI Taxonomy" id="86804"/>
    <lineage>
        <taxon>Eukaryota</taxon>
        <taxon>Fungi</taxon>
        <taxon>Dikarya</taxon>
        <taxon>Basidiomycota</taxon>
        <taxon>Ustilaginomycotina</taxon>
        <taxon>Ustilaginomycetes</taxon>
        <taxon>Ustilaginales</taxon>
        <taxon>Ustilaginaceae</taxon>
        <taxon>Ustilago</taxon>
    </lineage>
</organism>
<dbReference type="OrthoDB" id="10260017at2759"/>
<dbReference type="InterPro" id="IPR001447">
    <property type="entry name" value="Arylamine_N-AcTrfase"/>
</dbReference>
<dbReference type="SUPFAM" id="SSF54001">
    <property type="entry name" value="Cysteine proteinases"/>
    <property type="match status" value="1"/>
</dbReference>
<dbReference type="AlphaFoldDB" id="A0A5C3E2M9"/>
<reference evidence="2 3" key="1">
    <citation type="submission" date="2018-03" db="EMBL/GenBank/DDBJ databases">
        <authorList>
            <person name="Guldener U."/>
        </authorList>
    </citation>
    <scope>NUCLEOTIDE SEQUENCE [LARGE SCALE GENOMIC DNA]</scope>
    <source>
        <strain evidence="2 3">NBRC100155</strain>
    </source>
</reference>
<dbReference type="EMBL" id="OOIN01000008">
    <property type="protein sequence ID" value="SPO24762.1"/>
    <property type="molecule type" value="Genomic_DNA"/>
</dbReference>
<dbReference type="PANTHER" id="PTHR11786">
    <property type="entry name" value="N-HYDROXYARYLAMINE O-ACETYLTRANSFERASE"/>
    <property type="match status" value="1"/>
</dbReference>
<dbReference type="InterPro" id="IPR038765">
    <property type="entry name" value="Papain-like_cys_pep_sf"/>
</dbReference>
<dbReference type="GO" id="GO:0016407">
    <property type="term" value="F:acetyltransferase activity"/>
    <property type="evidence" value="ECO:0007669"/>
    <property type="project" value="InterPro"/>
</dbReference>
<evidence type="ECO:0000256" key="1">
    <source>
        <dbReference type="ARBA" id="ARBA00006547"/>
    </source>
</evidence>
<evidence type="ECO:0000313" key="2">
    <source>
        <dbReference type="EMBL" id="SPO24762.1"/>
    </source>
</evidence>
<dbReference type="Pfam" id="PF00797">
    <property type="entry name" value="Acetyltransf_2"/>
    <property type="match status" value="1"/>
</dbReference>
<comment type="similarity">
    <text evidence="1">Belongs to the arylamine N-acetyltransferase family.</text>
</comment>
<sequence>MVLRPKLVQSNLSEAQARAVLHTVAFPGFEDEQASTSAPLPKPTLSTLSRLHIHFLLAFPFEALSMNYEPAACMAATLSHTYDRFIGNRLGGGYCLQVNLLYREMLSFLGYRYIGVLGRVYSPISQDWSGLTHTASLVYLPSHLPEDQGNKVYYLSDVGFGSSPHRPILFRHGREEYGRGSDKYRLVKSQFQPRSTLEDDDEEEAEQVDEQVEAIAASQTCWILQNLKKGKEEWEDCYSFSTFECFYPDYQASNKATSHHASVPFATMILVVRYLLNPDLLPESTKKVESDGLHPDLYPYHPSVVEQRMVVGDKHIVKIGDEQTVFKAIQSERQRVELLKTDFGLLKHVDTETALEVIAGKPSALKGEGEKVKPNGNGNGIAH</sequence>
<protein>
    <submittedName>
        <fullName evidence="2">Uncharacterized protein</fullName>
    </submittedName>
</protein>
<dbReference type="InterPro" id="IPR053710">
    <property type="entry name" value="Arylamine_NAT_domain_sf"/>
</dbReference>